<dbReference type="InterPro" id="IPR020846">
    <property type="entry name" value="MFS_dom"/>
</dbReference>
<dbReference type="PANTHER" id="PTHR23513">
    <property type="entry name" value="INTEGRAL MEMBRANE EFFLUX PROTEIN-RELATED"/>
    <property type="match status" value="1"/>
</dbReference>
<dbReference type="CDD" id="cd06173">
    <property type="entry name" value="MFS_MefA_like"/>
    <property type="match status" value="1"/>
</dbReference>
<feature type="transmembrane region" description="Helical" evidence="6">
    <location>
        <begin position="281"/>
        <end position="300"/>
    </location>
</feature>
<protein>
    <submittedName>
        <fullName evidence="8">MFS transporter</fullName>
    </submittedName>
</protein>
<dbReference type="PANTHER" id="PTHR23513:SF6">
    <property type="entry name" value="MAJOR FACILITATOR SUPERFAMILY ASSOCIATED DOMAIN-CONTAINING PROTEIN"/>
    <property type="match status" value="1"/>
</dbReference>
<evidence type="ECO:0000256" key="6">
    <source>
        <dbReference type="SAM" id="Phobius"/>
    </source>
</evidence>
<feature type="transmembrane region" description="Helical" evidence="6">
    <location>
        <begin position="367"/>
        <end position="389"/>
    </location>
</feature>
<dbReference type="InterPro" id="IPR036259">
    <property type="entry name" value="MFS_trans_sf"/>
</dbReference>
<name>A0A411YYD9_9RHOB</name>
<feature type="transmembrane region" description="Helical" evidence="6">
    <location>
        <begin position="339"/>
        <end position="361"/>
    </location>
</feature>
<feature type="transmembrane region" description="Helical" evidence="6">
    <location>
        <begin position="45"/>
        <end position="69"/>
    </location>
</feature>
<feature type="transmembrane region" description="Helical" evidence="6">
    <location>
        <begin position="306"/>
        <end position="327"/>
    </location>
</feature>
<comment type="subcellular location">
    <subcellularLocation>
        <location evidence="1">Cell membrane</location>
        <topology evidence="1">Multi-pass membrane protein</topology>
    </subcellularLocation>
</comment>
<evidence type="ECO:0000256" key="2">
    <source>
        <dbReference type="ARBA" id="ARBA00022475"/>
    </source>
</evidence>
<dbReference type="GO" id="GO:0005886">
    <property type="term" value="C:plasma membrane"/>
    <property type="evidence" value="ECO:0007669"/>
    <property type="project" value="UniProtKB-SubCell"/>
</dbReference>
<keyword evidence="5 6" id="KW-0472">Membrane</keyword>
<evidence type="ECO:0000256" key="5">
    <source>
        <dbReference type="ARBA" id="ARBA00023136"/>
    </source>
</evidence>
<evidence type="ECO:0000313" key="8">
    <source>
        <dbReference type="EMBL" id="RGP35808.1"/>
    </source>
</evidence>
<reference evidence="8 9" key="1">
    <citation type="submission" date="2018-08" db="EMBL/GenBank/DDBJ databases">
        <title>Flavobacterium tibetense sp. nov., isolated from a wetland YonghuCo on Tibetan Plateau.</title>
        <authorList>
            <person name="Phurbu D."/>
            <person name="Lu H."/>
            <person name="Xing P."/>
        </authorList>
    </citation>
    <scope>NUCLEOTIDE SEQUENCE [LARGE SCALE GENOMIC DNA]</scope>
    <source>
        <strain evidence="8 9">DJC</strain>
    </source>
</reference>
<sequence>MLHTLRNPTFRHLFAAQMVALLGTGLATVALGLLAWHLAGDNAGAVLGAALAIKMIAYVTLAPVAAAIAERLPRRAFLVTLDLIRAGVIACLPFVDQVWQIYVLIFFLQAASAGFTPAFQAVIPDVLKDEGDYTNALSLLRLAEDLEQLASPMIAALLLTVVSFPVLFAGTVVGFAVSALLVVTTRLPDQTRGAPGHFWTDVTKGIRIYTRTPRLRGLMVMEAAVAAAGAMVYVNTVVLVQARLGLGGEAVALAFAGFGAGSMLAAILLPRLLARSEDRPVMIGGAVLMVAGVALVPLVGGLAALIALWAVIGFGFSLTQTPIGRIINRSAREADRGAVFAAQFALSHACWLVTYPLAGWIGAGAGLSAAAIVLAGVGTIGLLAVLWIWPSQDASALTHDHPDLPPDHPHLAQHAAVHAHAYVIDDLHRRWPRAA</sequence>
<feature type="domain" description="Major facilitator superfamily (MFS) profile" evidence="7">
    <location>
        <begin position="9"/>
        <end position="393"/>
    </location>
</feature>
<accession>A0A411YYD9</accession>
<feature type="transmembrane region" description="Helical" evidence="6">
    <location>
        <begin position="154"/>
        <end position="183"/>
    </location>
</feature>
<evidence type="ECO:0000259" key="7">
    <source>
        <dbReference type="PROSITE" id="PS50850"/>
    </source>
</evidence>
<dbReference type="RefSeq" id="WP_118155570.1">
    <property type="nucleotide sequence ID" value="NZ_QWEY01000012.1"/>
</dbReference>
<feature type="transmembrane region" description="Helical" evidence="6">
    <location>
        <begin position="250"/>
        <end position="269"/>
    </location>
</feature>
<gene>
    <name evidence="8" type="ORF">D1012_18305</name>
</gene>
<evidence type="ECO:0000256" key="1">
    <source>
        <dbReference type="ARBA" id="ARBA00004651"/>
    </source>
</evidence>
<feature type="transmembrane region" description="Helical" evidence="6">
    <location>
        <begin position="217"/>
        <end position="238"/>
    </location>
</feature>
<feature type="transmembrane region" description="Helical" evidence="6">
    <location>
        <begin position="12"/>
        <end position="39"/>
    </location>
</feature>
<comment type="caution">
    <text evidence="8">The sequence shown here is derived from an EMBL/GenBank/DDBJ whole genome shotgun (WGS) entry which is preliminary data.</text>
</comment>
<keyword evidence="3 6" id="KW-0812">Transmembrane</keyword>
<keyword evidence="9" id="KW-1185">Reference proteome</keyword>
<dbReference type="EMBL" id="QWEY01000012">
    <property type="protein sequence ID" value="RGP35808.1"/>
    <property type="molecule type" value="Genomic_DNA"/>
</dbReference>
<evidence type="ECO:0000256" key="3">
    <source>
        <dbReference type="ARBA" id="ARBA00022692"/>
    </source>
</evidence>
<dbReference type="Proteomes" id="UP000284547">
    <property type="component" value="Unassembled WGS sequence"/>
</dbReference>
<dbReference type="OrthoDB" id="4368225at2"/>
<evidence type="ECO:0000256" key="4">
    <source>
        <dbReference type="ARBA" id="ARBA00022989"/>
    </source>
</evidence>
<dbReference type="GO" id="GO:0022857">
    <property type="term" value="F:transmembrane transporter activity"/>
    <property type="evidence" value="ECO:0007669"/>
    <property type="project" value="InterPro"/>
</dbReference>
<organism evidence="8 9">
    <name type="scientific">Pseudotabrizicola alkalilacus</name>
    <dbReference type="NCBI Taxonomy" id="2305252"/>
    <lineage>
        <taxon>Bacteria</taxon>
        <taxon>Pseudomonadati</taxon>
        <taxon>Pseudomonadota</taxon>
        <taxon>Alphaproteobacteria</taxon>
        <taxon>Rhodobacterales</taxon>
        <taxon>Paracoccaceae</taxon>
        <taxon>Pseudotabrizicola</taxon>
    </lineage>
</organism>
<proteinExistence type="predicted"/>
<dbReference type="InterPro" id="IPR011701">
    <property type="entry name" value="MFS"/>
</dbReference>
<dbReference type="Pfam" id="PF07690">
    <property type="entry name" value="MFS_1"/>
    <property type="match status" value="1"/>
</dbReference>
<dbReference type="AlphaFoldDB" id="A0A411YYD9"/>
<dbReference type="PROSITE" id="PS50850">
    <property type="entry name" value="MFS"/>
    <property type="match status" value="1"/>
</dbReference>
<dbReference type="SUPFAM" id="SSF103473">
    <property type="entry name" value="MFS general substrate transporter"/>
    <property type="match status" value="1"/>
</dbReference>
<keyword evidence="2" id="KW-1003">Cell membrane</keyword>
<evidence type="ECO:0000313" key="9">
    <source>
        <dbReference type="Proteomes" id="UP000284547"/>
    </source>
</evidence>
<keyword evidence="4 6" id="KW-1133">Transmembrane helix</keyword>
<dbReference type="Gene3D" id="1.20.1250.20">
    <property type="entry name" value="MFS general substrate transporter like domains"/>
    <property type="match status" value="1"/>
</dbReference>